<accession>A0AAV1PH66</accession>
<dbReference type="FunFam" id="3.80.10.10:FF:000306">
    <property type="entry name" value="Toll-like receptor 5"/>
    <property type="match status" value="1"/>
</dbReference>
<evidence type="ECO:0000256" key="18">
    <source>
        <dbReference type="ARBA" id="ARBA00023198"/>
    </source>
</evidence>
<feature type="transmembrane region" description="Helical" evidence="22">
    <location>
        <begin position="490"/>
        <end position="511"/>
    </location>
</feature>
<dbReference type="SMART" id="SM00181">
    <property type="entry name" value="EGF"/>
    <property type="match status" value="9"/>
</dbReference>
<sequence length="1563" mass="176256">MKDVRGLLVVVLTALMGRVGGIEPSNGYCIGNQCFTVLHDSSDFVTAQNQCTKQSGNLMTVRSSVSHDSLVILLGNSTGRYWIGLHRPTGCPSTDAALRGYEWVTKDSESDFYNWANFSSSCSSPRCVSVAFEDDFKWFQDPCEGQAAGFLCEYNFQEPCESLQVAVDETVTYRIPMGFEGEDLLSLPPGSIATRMPSETTYVCFTEQWLQAPWSCEIHEGGCEYKCAEDPNSVPSCYCPTGQIINPANKVTCEMATEDPCLHLRCQHGCFKAGDSYTCMCDHGYKLAPDGRSCVDFNDCKDERQCPGENFMCVNIPGGFQCACKDGYKLISDLCVDVDECVSAPCEHQCDNSPGSYNCSCYDGYKEDPDSPDKCKLHCGLEECLAICDPNNKFECYCPEGYIAEEREDHTVCIDMDECSFFTCDQGCKNLFGSYVCTCSRGYTLVDQFKCEKNEDWELDEHSSTAPNTVTPTPFMPYPDPTSQPSGVTVGGLVGIIVCTVFLIVLVVFLAHHFLSGRGKMESAAALKVPEVAFQFKEVMLTSYLQVRTCYPSCTLHNLVADCMERHLYSVPALPPNITHIYLELNHISEINSTSLRDFQHLRQLDLGNQHVQLIIRNNAFLRQKNLTRLVLSNNNHLQLEPRAFEGLFKLQYLDLGYCNLDNSILAENYLQPLEALETLDLFGNKIVRLQPGPFFSNLTKFTQLNLKLNQIDRLCEEDLAGFRGKNFTLLNLESNHLERMFRGELDWRKCGNPFRGMAFNILDLSRNGFSMNGSRQFFKAIEGTQIHHFIYSGHMGKGFSHDNLRDPDKSTFEGLVNSAVETLDLSKSRIFALQMAVFSPLKNAKIIDISQNKINQIDRNAFDGLQVHLQMLNLSCNLLGEIRSYTFTNLTNLRVLDLSYNHIGVFGYKAFSGLPDLKALNLTGNSLRDLGFPVSLPNLDFLLLGNNKLKSLSSIVDLGMNITYVNVEDNRLTNLEDVYVILTNFKHLQSLFYGGNPIKWCSPDITVPLNNSLQILDLHDISLHTIWTQGKCLDLFDHLENLLGLDLSLNSLAALPEGIFRGLSSIIELDLSSNALTYLQQDVFPVSLKRLDLSKNFLAFPDPTAFQSLRFLSLAENRFHCDCNLESFLTWLNVTNITFLSPVEDYRCEFPAFLYNLPLLEYSTIVEPCEEDDERAVQDLKFALFIFSAFLVISVILSGIVYARLRGHIFIIYKKVIGRVLEGPKPPPPEEEVQYDVFLCFSNNDYEWVEAALLKKFDKEFSENNILRCCFEARDFIPGVDHLSNNRDAIWGSRKTVCIVSKEFLKDGWCLEVFTLAQGRMLEELTNVLIMLVVGEVAHYQLMKCNAVRAFVKRRDYLIWPNDPQDLEWFYERLISQILKNSKVKNPAEDKPEPDIQPQNEDGIQLENIGAIAMSCVDFNDCKDERQSPGENFMCVNIPGGFQCACKDGYKLISDLCVDVDECVSAPCEHQCDNSPGSYNCSCYDGYEEDPDSPNKCKLHCGLEECLAICDPNNKFECYCPKGYIAEEREDHTVCIDMDECSFFTCDQGFKNTFGSYVCTST</sequence>
<dbReference type="InterPro" id="IPR000157">
    <property type="entry name" value="TIR_dom"/>
</dbReference>
<evidence type="ECO:0000256" key="21">
    <source>
        <dbReference type="PROSITE-ProRule" id="PRU00076"/>
    </source>
</evidence>
<keyword evidence="6" id="KW-0433">Leucine-rich repeat</keyword>
<dbReference type="EMBL" id="CAWUFR010000138">
    <property type="protein sequence ID" value="CAK6969556.1"/>
    <property type="molecule type" value="Genomic_DNA"/>
</dbReference>
<comment type="subunit">
    <text evidence="20">Interacts with ITGAL, ITGAM and ITGB2. Interacts with thrombin/F2; this interaction switches the specificity of thrombin from a procoagulant to an anticoagulant and antifibrinolytic protease. Interacts with ANGP1 and ANGP2; these interactions significantly inhibit the generation of activated PC and TAFIa/CPB2 by the thrombin/thrombomodulin complex. Interacts with PF4; this interaction enhances generation of activated protein C. Interacts with HMGB1; this interaction inhibits HMGB1 inflammatory activity.</text>
</comment>
<dbReference type="SUPFAM" id="SSF57196">
    <property type="entry name" value="EGF/Laminin"/>
    <property type="match status" value="3"/>
</dbReference>
<evidence type="ECO:0000256" key="5">
    <source>
        <dbReference type="ARBA" id="ARBA00022588"/>
    </source>
</evidence>
<feature type="domain" description="EGF-like" evidence="24">
    <location>
        <begin position="415"/>
        <end position="452"/>
    </location>
</feature>
<evidence type="ECO:0000256" key="20">
    <source>
        <dbReference type="ARBA" id="ARBA00046453"/>
    </source>
</evidence>
<dbReference type="PROSITE" id="PS01187">
    <property type="entry name" value="EGF_CA"/>
    <property type="match status" value="3"/>
</dbReference>
<evidence type="ECO:0000256" key="4">
    <source>
        <dbReference type="ARBA" id="ARBA00022536"/>
    </source>
</evidence>
<dbReference type="Pfam" id="PF00059">
    <property type="entry name" value="Lectin_C"/>
    <property type="match status" value="1"/>
</dbReference>
<organism evidence="27 28">
    <name type="scientific">Scomber scombrus</name>
    <name type="common">Atlantic mackerel</name>
    <name type="synonym">Scomber vernalis</name>
    <dbReference type="NCBI Taxonomy" id="13677"/>
    <lineage>
        <taxon>Eukaryota</taxon>
        <taxon>Metazoa</taxon>
        <taxon>Chordata</taxon>
        <taxon>Craniata</taxon>
        <taxon>Vertebrata</taxon>
        <taxon>Euteleostomi</taxon>
        <taxon>Actinopterygii</taxon>
        <taxon>Neopterygii</taxon>
        <taxon>Teleostei</taxon>
        <taxon>Neoteleostei</taxon>
        <taxon>Acanthomorphata</taxon>
        <taxon>Pelagiaria</taxon>
        <taxon>Scombriformes</taxon>
        <taxon>Scombridae</taxon>
        <taxon>Scomber</taxon>
    </lineage>
</organism>
<keyword evidence="4 21" id="KW-0245">EGF-like domain</keyword>
<evidence type="ECO:0000256" key="19">
    <source>
        <dbReference type="ARBA" id="ARBA00045242"/>
    </source>
</evidence>
<evidence type="ECO:0000256" key="10">
    <source>
        <dbReference type="ARBA" id="ARBA00022859"/>
    </source>
</evidence>
<dbReference type="Pfam" id="PF01582">
    <property type="entry name" value="TIR"/>
    <property type="match status" value="1"/>
</dbReference>
<dbReference type="Gene3D" id="3.80.10.10">
    <property type="entry name" value="Ribonuclease Inhibitor"/>
    <property type="match status" value="3"/>
</dbReference>
<dbReference type="PANTHER" id="PTHR24365">
    <property type="entry name" value="TOLL-LIKE RECEPTOR"/>
    <property type="match status" value="1"/>
</dbReference>
<dbReference type="CDD" id="cd00054">
    <property type="entry name" value="EGF_CA"/>
    <property type="match status" value="2"/>
</dbReference>
<dbReference type="PROSITE" id="PS00010">
    <property type="entry name" value="ASX_HYDROXYL"/>
    <property type="match status" value="4"/>
</dbReference>
<dbReference type="InterPro" id="IPR001304">
    <property type="entry name" value="C-type_lectin-like"/>
</dbReference>
<dbReference type="InterPro" id="IPR000742">
    <property type="entry name" value="EGF"/>
</dbReference>
<dbReference type="PROSITE" id="PS50104">
    <property type="entry name" value="TIR"/>
    <property type="match status" value="1"/>
</dbReference>
<feature type="transmembrane region" description="Helical" evidence="22">
    <location>
        <begin position="1183"/>
        <end position="1206"/>
    </location>
</feature>
<evidence type="ECO:0000256" key="12">
    <source>
        <dbReference type="ARBA" id="ARBA00022974"/>
    </source>
</evidence>
<reference evidence="27 28" key="1">
    <citation type="submission" date="2024-01" db="EMBL/GenBank/DDBJ databases">
        <authorList>
            <person name="Alioto T."/>
            <person name="Alioto T."/>
            <person name="Gomez Garrido J."/>
        </authorList>
    </citation>
    <scope>NUCLEOTIDE SEQUENCE [LARGE SCALE GENOMIC DNA]</scope>
</reference>
<feature type="domain" description="TIR" evidence="26">
    <location>
        <begin position="1234"/>
        <end position="1379"/>
    </location>
</feature>
<dbReference type="SUPFAM" id="SSF57184">
    <property type="entry name" value="Growth factor receptor domain"/>
    <property type="match status" value="2"/>
</dbReference>
<dbReference type="InterPro" id="IPR049883">
    <property type="entry name" value="NOTCH1_EGF-like"/>
</dbReference>
<evidence type="ECO:0000313" key="28">
    <source>
        <dbReference type="Proteomes" id="UP001314229"/>
    </source>
</evidence>
<name>A0AAV1PH66_SCOSC</name>
<keyword evidence="11" id="KW-0524">Neurogenesis</keyword>
<dbReference type="PROSITE" id="PS50026">
    <property type="entry name" value="EGF_3"/>
    <property type="match status" value="3"/>
</dbReference>
<evidence type="ECO:0000256" key="14">
    <source>
        <dbReference type="ARBA" id="ARBA00023136"/>
    </source>
</evidence>
<keyword evidence="28" id="KW-1185">Reference proteome</keyword>
<dbReference type="GO" id="GO:0006954">
    <property type="term" value="P:inflammatory response"/>
    <property type="evidence" value="ECO:0007669"/>
    <property type="project" value="UniProtKB-KW"/>
</dbReference>
<keyword evidence="14 22" id="KW-0472">Membrane</keyword>
<proteinExistence type="inferred from homology"/>
<evidence type="ECO:0000256" key="8">
    <source>
        <dbReference type="ARBA" id="ARBA00022729"/>
    </source>
</evidence>
<comment type="function">
    <text evidence="19">Endothelial cell receptor that plays a critical role in regulating several physiological processes including hemostasis, coagulation, fibrinolysis, inflammation, and angiogenesis. Acts as a cofactor for thrombin activation of protein C/PROC on the surface of vascular endothelial cells leading to initiation of the activated protein C anticoagulant pathway. Also accelerates the activation of the plasma carboxypeptidase B2/CPB2, which catalyzes removal of C-terminal basic amino acids from its substrates including kinins or anaphylatoxins leading to fibrinolysis inhibition. Plays critical protective roles in changing the cleavage specificity of protease-activated receptor 1/PAR1, inhibiting endothelial cell permeability and inflammation. Suppresses inflammation distinctly from its anticoagulant cofactor activity by sequestering HMGB1 thereby preventing it from engaging cellular receptors such as RAGE and contributing to the inflammatory response.</text>
</comment>
<dbReference type="SMART" id="SM00369">
    <property type="entry name" value="LRR_TYP"/>
    <property type="match status" value="12"/>
</dbReference>
<keyword evidence="9" id="KW-0677">Repeat</keyword>
<dbReference type="SMART" id="SM00365">
    <property type="entry name" value="LRR_SD22"/>
    <property type="match status" value="5"/>
</dbReference>
<feature type="domain" description="EGF-like" evidence="24">
    <location>
        <begin position="337"/>
        <end position="376"/>
    </location>
</feature>
<dbReference type="FunFam" id="3.40.50.10140:FF:000001">
    <property type="entry name" value="Toll-like receptor 2"/>
    <property type="match status" value="1"/>
</dbReference>
<evidence type="ECO:0000256" key="22">
    <source>
        <dbReference type="SAM" id="Phobius"/>
    </source>
</evidence>
<dbReference type="GO" id="GO:0007399">
    <property type="term" value="P:nervous system development"/>
    <property type="evidence" value="ECO:0007669"/>
    <property type="project" value="UniProtKB-KW"/>
</dbReference>
<dbReference type="InterPro" id="IPR001611">
    <property type="entry name" value="Leu-rich_rpt"/>
</dbReference>
<dbReference type="InterPro" id="IPR000483">
    <property type="entry name" value="Cys-rich_flank_reg_C"/>
</dbReference>
<feature type="domain" description="C-type lectin" evidence="25">
    <location>
        <begin position="30"/>
        <end position="144"/>
    </location>
</feature>
<dbReference type="InterPro" id="IPR035897">
    <property type="entry name" value="Toll_tir_struct_dom_sf"/>
</dbReference>
<feature type="signal peptide" evidence="23">
    <location>
        <begin position="1"/>
        <end position="21"/>
    </location>
</feature>
<dbReference type="SMART" id="SM00179">
    <property type="entry name" value="EGF_CA"/>
    <property type="match status" value="7"/>
</dbReference>
<dbReference type="Proteomes" id="UP001314229">
    <property type="component" value="Unassembled WGS sequence"/>
</dbReference>
<evidence type="ECO:0000256" key="11">
    <source>
        <dbReference type="ARBA" id="ARBA00022902"/>
    </source>
</evidence>
<gene>
    <name evidence="27" type="ORF">FSCOSCO3_A018416</name>
</gene>
<evidence type="ECO:0000256" key="6">
    <source>
        <dbReference type="ARBA" id="ARBA00022614"/>
    </source>
</evidence>
<feature type="domain" description="EGF-like" evidence="24">
    <location>
        <begin position="1460"/>
        <end position="1491"/>
    </location>
</feature>
<comment type="caution">
    <text evidence="21">Lacks conserved residue(s) required for the propagation of feature annotation.</text>
</comment>
<dbReference type="InterPro" id="IPR032675">
    <property type="entry name" value="LRR_dom_sf"/>
</dbReference>
<dbReference type="PROSITE" id="PS51450">
    <property type="entry name" value="LRR"/>
    <property type="match status" value="2"/>
</dbReference>
<dbReference type="Gene3D" id="3.10.100.10">
    <property type="entry name" value="Mannose-Binding Protein A, subunit A"/>
    <property type="match status" value="1"/>
</dbReference>
<dbReference type="PRINTS" id="PR00907">
    <property type="entry name" value="THRMBOMODULN"/>
</dbReference>
<dbReference type="Gene3D" id="2.10.25.10">
    <property type="entry name" value="Laminin"/>
    <property type="match status" value="8"/>
</dbReference>
<dbReference type="InterPro" id="IPR003591">
    <property type="entry name" value="Leu-rich_rpt_typical-subtyp"/>
</dbReference>
<dbReference type="SUPFAM" id="SSF52200">
    <property type="entry name" value="Toll/Interleukin receptor TIR domain"/>
    <property type="match status" value="1"/>
</dbReference>
<dbReference type="Pfam" id="PF09064">
    <property type="entry name" value="EGF_Tme5"/>
    <property type="match status" value="2"/>
</dbReference>
<dbReference type="SUPFAM" id="SSF52058">
    <property type="entry name" value="L domain-like"/>
    <property type="match status" value="2"/>
</dbReference>
<dbReference type="InterPro" id="IPR018097">
    <property type="entry name" value="EGF_Ca-bd_CS"/>
</dbReference>
<dbReference type="InterPro" id="IPR016187">
    <property type="entry name" value="CTDL_fold"/>
</dbReference>
<evidence type="ECO:0000256" key="1">
    <source>
        <dbReference type="ARBA" id="ARBA00004479"/>
    </source>
</evidence>
<evidence type="ECO:0000256" key="2">
    <source>
        <dbReference type="ARBA" id="ARBA00009634"/>
    </source>
</evidence>
<comment type="subcellular location">
    <subcellularLocation>
        <location evidence="1">Membrane</location>
        <topology evidence="1">Single-pass type I membrane protein</topology>
    </subcellularLocation>
</comment>
<dbReference type="GO" id="GO:0045087">
    <property type="term" value="P:innate immune response"/>
    <property type="evidence" value="ECO:0007669"/>
    <property type="project" value="UniProtKB-KW"/>
</dbReference>
<evidence type="ECO:0000256" key="3">
    <source>
        <dbReference type="ARBA" id="ARBA00019822"/>
    </source>
</evidence>
<evidence type="ECO:0000256" key="7">
    <source>
        <dbReference type="ARBA" id="ARBA00022692"/>
    </source>
</evidence>
<dbReference type="SMART" id="SM00034">
    <property type="entry name" value="CLECT"/>
    <property type="match status" value="1"/>
</dbReference>
<evidence type="ECO:0000313" key="27">
    <source>
        <dbReference type="EMBL" id="CAK6969556.1"/>
    </source>
</evidence>
<dbReference type="PROSITE" id="PS50041">
    <property type="entry name" value="C_TYPE_LECTIN_2"/>
    <property type="match status" value="1"/>
</dbReference>
<keyword evidence="17" id="KW-0325">Glycoprotein</keyword>
<evidence type="ECO:0000259" key="24">
    <source>
        <dbReference type="PROSITE" id="PS50026"/>
    </source>
</evidence>
<evidence type="ECO:0000259" key="25">
    <source>
        <dbReference type="PROSITE" id="PS50041"/>
    </source>
</evidence>
<dbReference type="SMART" id="SM00255">
    <property type="entry name" value="TIR"/>
    <property type="match status" value="1"/>
</dbReference>
<dbReference type="InterPro" id="IPR015149">
    <property type="entry name" value="Tme5_EGF-like"/>
</dbReference>
<dbReference type="InterPro" id="IPR026823">
    <property type="entry name" value="cEGF"/>
</dbReference>
<dbReference type="PANTHER" id="PTHR24365:SF525">
    <property type="entry name" value="TOLL-LIKE RECEPTOR 5"/>
    <property type="match status" value="1"/>
</dbReference>
<dbReference type="InterPro" id="IPR016186">
    <property type="entry name" value="C-type_lectin-like/link_sf"/>
</dbReference>
<dbReference type="GO" id="GO:0005509">
    <property type="term" value="F:calcium ion binding"/>
    <property type="evidence" value="ECO:0007669"/>
    <property type="project" value="InterPro"/>
</dbReference>
<dbReference type="GO" id="GO:0002224">
    <property type="term" value="P:toll-like receptor signaling pathway"/>
    <property type="evidence" value="ECO:0007669"/>
    <property type="project" value="TreeGrafter"/>
</dbReference>
<dbReference type="InterPro" id="IPR000152">
    <property type="entry name" value="EGF-type_Asp/Asn_hydroxyl_site"/>
</dbReference>
<keyword evidence="18" id="KW-0395">Inflammatory response</keyword>
<keyword evidence="8 23" id="KW-0732">Signal</keyword>
<keyword evidence="5" id="KW-0399">Innate immunity</keyword>
<comment type="caution">
    <text evidence="27">The sequence shown here is derived from an EMBL/GenBank/DDBJ whole genome shotgun (WGS) entry which is preliminary data.</text>
</comment>
<evidence type="ECO:0000256" key="15">
    <source>
        <dbReference type="ARBA" id="ARBA00023157"/>
    </source>
</evidence>
<dbReference type="SUPFAM" id="SSF56436">
    <property type="entry name" value="C-type lectin-like"/>
    <property type="match status" value="1"/>
</dbReference>
<evidence type="ECO:0000256" key="16">
    <source>
        <dbReference type="ARBA" id="ARBA00023170"/>
    </source>
</evidence>
<keyword evidence="16 27" id="KW-0675">Receptor</keyword>
<evidence type="ECO:0000256" key="9">
    <source>
        <dbReference type="ARBA" id="ARBA00022737"/>
    </source>
</evidence>
<keyword evidence="15" id="KW-1015">Disulfide bond</keyword>
<dbReference type="Pfam" id="PF12662">
    <property type="entry name" value="cEGF"/>
    <property type="match status" value="1"/>
</dbReference>
<comment type="similarity">
    <text evidence="2">Belongs to the Toll-like receptor family.</text>
</comment>
<evidence type="ECO:0000256" key="13">
    <source>
        <dbReference type="ARBA" id="ARBA00022989"/>
    </source>
</evidence>
<dbReference type="InterPro" id="IPR009030">
    <property type="entry name" value="Growth_fac_rcpt_cys_sf"/>
</dbReference>
<dbReference type="Gene3D" id="3.40.50.10140">
    <property type="entry name" value="Toll/interleukin-1 receptor homology (TIR) domain"/>
    <property type="match status" value="1"/>
</dbReference>
<keyword evidence="10" id="KW-0391">Immunity</keyword>
<dbReference type="Pfam" id="PF13855">
    <property type="entry name" value="LRR_8"/>
    <property type="match status" value="3"/>
</dbReference>
<dbReference type="SMART" id="SM00082">
    <property type="entry name" value="LRRCT"/>
    <property type="match status" value="1"/>
</dbReference>
<keyword evidence="7 22" id="KW-0812">Transmembrane</keyword>
<keyword evidence="12" id="KW-0654">Proteoglycan</keyword>
<dbReference type="GO" id="GO:0005886">
    <property type="term" value="C:plasma membrane"/>
    <property type="evidence" value="ECO:0007669"/>
    <property type="project" value="TreeGrafter"/>
</dbReference>
<evidence type="ECO:0000256" key="23">
    <source>
        <dbReference type="SAM" id="SignalP"/>
    </source>
</evidence>
<dbReference type="Pfam" id="PF07645">
    <property type="entry name" value="EGF_CA"/>
    <property type="match status" value="4"/>
</dbReference>
<dbReference type="InterPro" id="IPR001881">
    <property type="entry name" value="EGF-like_Ca-bd_dom"/>
</dbReference>
<evidence type="ECO:0000259" key="26">
    <source>
        <dbReference type="PROSITE" id="PS50104"/>
    </source>
</evidence>
<keyword evidence="13 22" id="KW-1133">Transmembrane helix</keyword>
<feature type="chain" id="PRO_5043617751" description="Thrombomodulin" evidence="23">
    <location>
        <begin position="22"/>
        <end position="1563"/>
    </location>
</feature>
<protein>
    <recommendedName>
        <fullName evidence="3">Thrombomodulin</fullName>
    </recommendedName>
</protein>
<dbReference type="PROSITE" id="PS01186">
    <property type="entry name" value="EGF_2"/>
    <property type="match status" value="4"/>
</dbReference>
<dbReference type="GO" id="GO:0004888">
    <property type="term" value="F:transmembrane signaling receptor activity"/>
    <property type="evidence" value="ECO:0007669"/>
    <property type="project" value="InterPro"/>
</dbReference>
<evidence type="ECO:0000256" key="17">
    <source>
        <dbReference type="ARBA" id="ARBA00023180"/>
    </source>
</evidence>